<dbReference type="Gene3D" id="3.30.70.260">
    <property type="match status" value="1"/>
</dbReference>
<name>A0ABW0JQ60_9GAMM</name>
<sequence length="96" mass="10653">MQPIDFSKAKQDGKGFQFPGEFEITAVGNASANLPTHVPQLLERAGLRVLHESVRHRHSGAGNFVSITVSFYCDTREHYEAAHTALRASPDVRYTL</sequence>
<accession>A0ABW0JQ60</accession>
<proteinExistence type="predicted"/>
<evidence type="ECO:0000313" key="2">
    <source>
        <dbReference type="Proteomes" id="UP001596013"/>
    </source>
</evidence>
<dbReference type="RefSeq" id="WP_377306812.1">
    <property type="nucleotide sequence ID" value="NZ_JBHSMK010000010.1"/>
</dbReference>
<organism evidence="1 2">
    <name type="scientific">Rhodanobacter umsongensis</name>
    <dbReference type="NCBI Taxonomy" id="633153"/>
    <lineage>
        <taxon>Bacteria</taxon>
        <taxon>Pseudomonadati</taxon>
        <taxon>Pseudomonadota</taxon>
        <taxon>Gammaproteobacteria</taxon>
        <taxon>Lysobacterales</taxon>
        <taxon>Rhodanobacteraceae</taxon>
        <taxon>Rhodanobacter</taxon>
    </lineage>
</organism>
<evidence type="ECO:0000313" key="1">
    <source>
        <dbReference type="EMBL" id="MFC5438199.1"/>
    </source>
</evidence>
<dbReference type="Pfam" id="PF04359">
    <property type="entry name" value="DUF493"/>
    <property type="match status" value="1"/>
</dbReference>
<dbReference type="EMBL" id="JBHSMK010000010">
    <property type="protein sequence ID" value="MFC5438199.1"/>
    <property type="molecule type" value="Genomic_DNA"/>
</dbReference>
<reference evidence="2" key="1">
    <citation type="journal article" date="2019" name="Int. J. Syst. Evol. Microbiol.">
        <title>The Global Catalogue of Microorganisms (GCM) 10K type strain sequencing project: providing services to taxonomists for standard genome sequencing and annotation.</title>
        <authorList>
            <consortium name="The Broad Institute Genomics Platform"/>
            <consortium name="The Broad Institute Genome Sequencing Center for Infectious Disease"/>
            <person name="Wu L."/>
            <person name="Ma J."/>
        </authorList>
    </citation>
    <scope>NUCLEOTIDE SEQUENCE [LARGE SCALE GENOMIC DNA]</scope>
    <source>
        <strain evidence="2">JCM 17130</strain>
    </source>
</reference>
<protein>
    <submittedName>
        <fullName evidence="1">DUF493 family protein</fullName>
    </submittedName>
</protein>
<keyword evidence="2" id="KW-1185">Reference proteome</keyword>
<dbReference type="SUPFAM" id="SSF117991">
    <property type="entry name" value="YbeD/HP0495-like"/>
    <property type="match status" value="1"/>
</dbReference>
<dbReference type="InterPro" id="IPR027471">
    <property type="entry name" value="YbeD-like_sf"/>
</dbReference>
<gene>
    <name evidence="1" type="ORF">ACFPME_16680</name>
</gene>
<dbReference type="InterPro" id="IPR007454">
    <property type="entry name" value="UPF0250_YbeD-like"/>
</dbReference>
<dbReference type="Proteomes" id="UP001596013">
    <property type="component" value="Unassembled WGS sequence"/>
</dbReference>
<comment type="caution">
    <text evidence="1">The sequence shown here is derived from an EMBL/GenBank/DDBJ whole genome shotgun (WGS) entry which is preliminary data.</text>
</comment>